<dbReference type="Proteomes" id="UP001141806">
    <property type="component" value="Unassembled WGS sequence"/>
</dbReference>
<dbReference type="InterPro" id="IPR010989">
    <property type="entry name" value="SNARE"/>
</dbReference>
<dbReference type="CDD" id="cd15848">
    <property type="entry name" value="SNARE_syntaxin1-like"/>
    <property type="match status" value="1"/>
</dbReference>
<dbReference type="PANTHER" id="PTHR19957">
    <property type="entry name" value="SYNTAXIN"/>
    <property type="match status" value="1"/>
</dbReference>
<dbReference type="InterPro" id="IPR000727">
    <property type="entry name" value="T_SNARE_dom"/>
</dbReference>
<name>A0A9Q0KHX8_9MAGN</name>
<proteinExistence type="inferred from homology"/>
<dbReference type="EMBL" id="JAMYWD010000005">
    <property type="protein sequence ID" value="KAJ4970832.1"/>
    <property type="molecule type" value="Genomic_DNA"/>
</dbReference>
<dbReference type="Gene3D" id="1.20.58.70">
    <property type="match status" value="1"/>
</dbReference>
<dbReference type="GO" id="GO:0048278">
    <property type="term" value="P:vesicle docking"/>
    <property type="evidence" value="ECO:0007669"/>
    <property type="project" value="TreeGrafter"/>
</dbReference>
<keyword evidence="2" id="KW-0813">Transport</keyword>
<dbReference type="PANTHER" id="PTHR19957:SF80">
    <property type="entry name" value="SYNTAXIN-121"/>
    <property type="match status" value="1"/>
</dbReference>
<evidence type="ECO:0000256" key="2">
    <source>
        <dbReference type="ARBA" id="ARBA00022927"/>
    </source>
</evidence>
<evidence type="ECO:0000256" key="1">
    <source>
        <dbReference type="ARBA" id="ARBA00009063"/>
    </source>
</evidence>
<feature type="domain" description="T-SNARE coiled-coil homology" evidence="3">
    <location>
        <begin position="80"/>
        <end position="129"/>
    </location>
</feature>
<evidence type="ECO:0000313" key="4">
    <source>
        <dbReference type="EMBL" id="KAJ4970832.1"/>
    </source>
</evidence>
<gene>
    <name evidence="4" type="ORF">NE237_003931</name>
</gene>
<accession>A0A9Q0KHX8</accession>
<dbReference type="GO" id="GO:0006906">
    <property type="term" value="P:vesicle fusion"/>
    <property type="evidence" value="ECO:0007669"/>
    <property type="project" value="TreeGrafter"/>
</dbReference>
<keyword evidence="5" id="KW-1185">Reference proteome</keyword>
<evidence type="ECO:0000313" key="5">
    <source>
        <dbReference type="Proteomes" id="UP001141806"/>
    </source>
</evidence>
<organism evidence="4 5">
    <name type="scientific">Protea cynaroides</name>
    <dbReference type="NCBI Taxonomy" id="273540"/>
    <lineage>
        <taxon>Eukaryota</taxon>
        <taxon>Viridiplantae</taxon>
        <taxon>Streptophyta</taxon>
        <taxon>Embryophyta</taxon>
        <taxon>Tracheophyta</taxon>
        <taxon>Spermatophyta</taxon>
        <taxon>Magnoliopsida</taxon>
        <taxon>Proteales</taxon>
        <taxon>Proteaceae</taxon>
        <taxon>Protea</taxon>
    </lineage>
</organism>
<protein>
    <recommendedName>
        <fullName evidence="3">t-SNARE coiled-coil homology domain-containing protein</fullName>
    </recommendedName>
</protein>
<reference evidence="4" key="1">
    <citation type="journal article" date="2023" name="Plant J.">
        <title>The genome of the king protea, Protea cynaroides.</title>
        <authorList>
            <person name="Chang J."/>
            <person name="Duong T.A."/>
            <person name="Schoeman C."/>
            <person name="Ma X."/>
            <person name="Roodt D."/>
            <person name="Barker N."/>
            <person name="Li Z."/>
            <person name="Van de Peer Y."/>
            <person name="Mizrachi E."/>
        </authorList>
    </citation>
    <scope>NUCLEOTIDE SEQUENCE</scope>
    <source>
        <tissue evidence="4">Young leaves</tissue>
    </source>
</reference>
<evidence type="ECO:0000259" key="3">
    <source>
        <dbReference type="PROSITE" id="PS50192"/>
    </source>
</evidence>
<comment type="caution">
    <text evidence="4">The sequence shown here is derived from an EMBL/GenBank/DDBJ whole genome shotgun (WGS) entry which is preliminary data.</text>
</comment>
<dbReference type="GO" id="GO:0031201">
    <property type="term" value="C:SNARE complex"/>
    <property type="evidence" value="ECO:0007669"/>
    <property type="project" value="TreeGrafter"/>
</dbReference>
<dbReference type="GO" id="GO:0006886">
    <property type="term" value="P:intracellular protein transport"/>
    <property type="evidence" value="ECO:0007669"/>
    <property type="project" value="TreeGrafter"/>
</dbReference>
<dbReference type="GO" id="GO:0005886">
    <property type="term" value="C:plasma membrane"/>
    <property type="evidence" value="ECO:0007669"/>
    <property type="project" value="TreeGrafter"/>
</dbReference>
<dbReference type="GO" id="GO:0012505">
    <property type="term" value="C:endomembrane system"/>
    <property type="evidence" value="ECO:0007669"/>
    <property type="project" value="TreeGrafter"/>
</dbReference>
<dbReference type="GO" id="GO:0005484">
    <property type="term" value="F:SNAP receptor activity"/>
    <property type="evidence" value="ECO:0007669"/>
    <property type="project" value="TreeGrafter"/>
</dbReference>
<keyword evidence="2" id="KW-0653">Protein transport</keyword>
<dbReference type="GO" id="GO:0000149">
    <property type="term" value="F:SNARE binding"/>
    <property type="evidence" value="ECO:0007669"/>
    <property type="project" value="TreeGrafter"/>
</dbReference>
<dbReference type="AlphaFoldDB" id="A0A9Q0KHX8"/>
<dbReference type="SUPFAM" id="SSF47661">
    <property type="entry name" value="t-snare proteins"/>
    <property type="match status" value="1"/>
</dbReference>
<dbReference type="InterPro" id="IPR045242">
    <property type="entry name" value="Syntaxin"/>
</dbReference>
<sequence length="129" mass="15221">MWAWQLLRPLSELRGERAEEETEGFHGWVEQISGEYRETVEQKYYTVEVLISTRESETFLQKAIQKQGRGQIVETIWEIEERHDAMKEMEKSLEELHRVFLDVGVVVEQQGEQLDNIKWQVARANSTPS</sequence>
<dbReference type="GO" id="GO:0006887">
    <property type="term" value="P:exocytosis"/>
    <property type="evidence" value="ECO:0007669"/>
    <property type="project" value="TreeGrafter"/>
</dbReference>
<dbReference type="PROSITE" id="PS50192">
    <property type="entry name" value="T_SNARE"/>
    <property type="match status" value="1"/>
</dbReference>
<dbReference type="OrthoDB" id="10255013at2759"/>
<comment type="similarity">
    <text evidence="1">Belongs to the syntaxin family.</text>
</comment>